<dbReference type="AlphaFoldDB" id="A0A1H9PPT6"/>
<sequence>MKMRDRMEPVIFVDTKGRARLSQTVEGVALDTSVSPAERRAAQEAALRVMMSQNAAPEECGPAIVRHAPARGQTVPFAESRVHRKADGTDEVRDAMWQGRQGMRRADVFDRMAQAAGKKGAAPSFSDDQVAMGRRYRDLTERHASAGIRGMSLETLSDGGGGGDFITAVLRDREQLTKLHRRIGNGVALEVRRVRPSSRRRAIPDRHLVDMVCIHDKTIADVLQANGWDAKDTGNRDALRRALAGALDRMIGPVHRPRRHVFIGEMPGAFWPSKEDD</sequence>
<accession>A0A1H9PPT6</accession>
<dbReference type="EMBL" id="FOGU01000001">
    <property type="protein sequence ID" value="SER50214.1"/>
    <property type="molecule type" value="Genomic_DNA"/>
</dbReference>
<protein>
    <submittedName>
        <fullName evidence="1">Uncharacterized protein</fullName>
    </submittedName>
</protein>
<reference evidence="1 2" key="1">
    <citation type="submission" date="2016-10" db="EMBL/GenBank/DDBJ databases">
        <authorList>
            <person name="de Groot N.N."/>
        </authorList>
    </citation>
    <scope>NUCLEOTIDE SEQUENCE [LARGE SCALE GENOMIC DNA]</scope>
    <source>
        <strain evidence="1 2">DSM 23042</strain>
    </source>
</reference>
<dbReference type="STRING" id="641238.SAMN04490244_101281"/>
<gene>
    <name evidence="1" type="ORF">SAMN04490244_101281</name>
</gene>
<dbReference type="Proteomes" id="UP000198885">
    <property type="component" value="Unassembled WGS sequence"/>
</dbReference>
<organism evidence="1 2">
    <name type="scientific">Tranquillimonas rosea</name>
    <dbReference type="NCBI Taxonomy" id="641238"/>
    <lineage>
        <taxon>Bacteria</taxon>
        <taxon>Pseudomonadati</taxon>
        <taxon>Pseudomonadota</taxon>
        <taxon>Alphaproteobacteria</taxon>
        <taxon>Rhodobacterales</taxon>
        <taxon>Roseobacteraceae</taxon>
        <taxon>Tranquillimonas</taxon>
    </lineage>
</organism>
<evidence type="ECO:0000313" key="2">
    <source>
        <dbReference type="Proteomes" id="UP000198885"/>
    </source>
</evidence>
<proteinExistence type="predicted"/>
<dbReference type="RefSeq" id="WP_177190354.1">
    <property type="nucleotide sequence ID" value="NZ_FOGU01000001.1"/>
</dbReference>
<keyword evidence="2" id="KW-1185">Reference proteome</keyword>
<evidence type="ECO:0000313" key="1">
    <source>
        <dbReference type="EMBL" id="SER50214.1"/>
    </source>
</evidence>
<name>A0A1H9PPT6_9RHOB</name>